<proteinExistence type="predicted"/>
<protein>
    <submittedName>
        <fullName evidence="1">Uncharacterized protein</fullName>
    </submittedName>
</protein>
<dbReference type="Proteomes" id="UP000007855">
    <property type="component" value="Segment"/>
</dbReference>
<accession>G9IIL5</accession>
<organism evidence="1 2">
    <name type="scientific">Escherichia phage PhaxI</name>
    <dbReference type="NCBI Taxonomy" id="926589"/>
    <lineage>
        <taxon>Viruses</taxon>
        <taxon>Duplodnaviria</taxon>
        <taxon>Heunggongvirae</taxon>
        <taxon>Uroviricota</taxon>
        <taxon>Caudoviricetes</taxon>
        <taxon>Pantevenvirales</taxon>
        <taxon>Ackermannviridae</taxon>
        <taxon>Cvivirinae</taxon>
        <taxon>Kuttervirus</taxon>
        <taxon>Kuttervirus PhaxI</taxon>
    </lineage>
</organism>
<dbReference type="GeneID" id="14006575"/>
<dbReference type="EMBL" id="JN673056">
    <property type="protein sequence ID" value="AEW24352.1"/>
    <property type="molecule type" value="Genomic_DNA"/>
</dbReference>
<evidence type="ECO:0000313" key="2">
    <source>
        <dbReference type="Proteomes" id="UP000007855"/>
    </source>
</evidence>
<reference evidence="1 2" key="1">
    <citation type="journal article" date="2013" name="Microbiology">
        <title>Isolation, characterization and complete genome sequence of PhaxI: a phage of Escherichia coli O157:H7.</title>
        <authorList>
            <person name="Sabouri Shahrbabak S."/>
            <person name="Khodabandehlou Z."/>
            <person name="Shahverdi A.R."/>
            <person name="Skurnik M."/>
            <person name="Ackermann H.W."/>
            <person name="Varjosalo M."/>
            <person name="Tabatabaei Yazdi M."/>
            <person name="Sepehrizadeh Z."/>
        </authorList>
    </citation>
    <scope>NUCLEOTIDE SEQUENCE [LARGE SCALE GENOMIC DNA]</scope>
</reference>
<evidence type="ECO:0000313" key="1">
    <source>
        <dbReference type="EMBL" id="AEW24352.1"/>
    </source>
</evidence>
<dbReference type="KEGG" id="vg:14006575"/>
<sequence>MMVEDIKETRDGRRVRIICVDAKSADGSYNIVGLIKDEKGNDFIEWWDEKNLVDGYILANSNPSDRDIKL</sequence>
<keyword evidence="2" id="KW-1185">Reference proteome</keyword>
<name>G9IIL5_9CAUD</name>
<dbReference type="RefSeq" id="YP_007002802.1">
    <property type="nucleotide sequence ID" value="NC_019452.1"/>
</dbReference>